<sequence>MDINDPLSGVADIGFNDTKLNNSILSNTTNKNLLNNASNGKSMEGITVGLSWRRFINKQHRRPPLKH</sequence>
<dbReference type="Proteomes" id="UP000663823">
    <property type="component" value="Unassembled WGS sequence"/>
</dbReference>
<gene>
    <name evidence="1" type="ORF">OTI717_LOCUS25804</name>
</gene>
<reference evidence="1" key="1">
    <citation type="submission" date="2021-02" db="EMBL/GenBank/DDBJ databases">
        <authorList>
            <person name="Nowell W R."/>
        </authorList>
    </citation>
    <scope>NUCLEOTIDE SEQUENCE</scope>
</reference>
<evidence type="ECO:0000313" key="2">
    <source>
        <dbReference type="Proteomes" id="UP000663823"/>
    </source>
</evidence>
<protein>
    <submittedName>
        <fullName evidence="1">Uncharacterized protein</fullName>
    </submittedName>
</protein>
<organism evidence="1 2">
    <name type="scientific">Rotaria sordida</name>
    <dbReference type="NCBI Taxonomy" id="392033"/>
    <lineage>
        <taxon>Eukaryota</taxon>
        <taxon>Metazoa</taxon>
        <taxon>Spiralia</taxon>
        <taxon>Gnathifera</taxon>
        <taxon>Rotifera</taxon>
        <taxon>Eurotatoria</taxon>
        <taxon>Bdelloidea</taxon>
        <taxon>Philodinida</taxon>
        <taxon>Philodinidae</taxon>
        <taxon>Rotaria</taxon>
    </lineage>
</organism>
<dbReference type="EMBL" id="CAJOAX010005224">
    <property type="protein sequence ID" value="CAF3939848.1"/>
    <property type="molecule type" value="Genomic_DNA"/>
</dbReference>
<comment type="caution">
    <text evidence="1">The sequence shown here is derived from an EMBL/GenBank/DDBJ whole genome shotgun (WGS) entry which is preliminary data.</text>
</comment>
<name>A0A819K258_9BILA</name>
<dbReference type="AlphaFoldDB" id="A0A819K258"/>
<feature type="non-terminal residue" evidence="1">
    <location>
        <position position="1"/>
    </location>
</feature>
<evidence type="ECO:0000313" key="1">
    <source>
        <dbReference type="EMBL" id="CAF3939848.1"/>
    </source>
</evidence>
<accession>A0A819K258</accession>
<proteinExistence type="predicted"/>